<proteinExistence type="predicted"/>
<evidence type="ECO:0000313" key="4">
    <source>
        <dbReference type="Proteomes" id="UP000006512"/>
    </source>
</evidence>
<dbReference type="InterPro" id="IPR023614">
    <property type="entry name" value="Porin_dom_sf"/>
</dbReference>
<feature type="chain" id="PRO_5003314150" evidence="2">
    <location>
        <begin position="25"/>
        <end position="385"/>
    </location>
</feature>
<sequence>MNLMRRLKTLLLASIAGLIIPATAAFPATPSDDDGPPGSGRFRIRPVLRLNLDAVSVTPDDGETTVRGSIRRLRVGVAGRVGDKLRYRVERELSGDGGWRNAYVALRPHADWEVRAGNMIAPVSLEDMQGASDQSLAERSVANALAPGFATGIQVSQSGRRHTVTVGYFGPALRDEDGSATAEGYGIAGRATRLVVDGDRWKVHAGAGFERRSNRDDGRERVSARASGPYGPVVVRTPALSDVRSRTTVSLEGAVVRGPVAVQAQYVVTDLQRRSGRNVRYSGGYVQGSWMIDGGRYSYDRRRGMPETDRNKGRGYEVLGRVSQVNLNSGDVTGGRAVSVEIGGAVHLNDRLSLTSTAGVTRYRPGRSGAEQTGTVWVTRLSARF</sequence>
<dbReference type="HOGENOM" id="CLU_716971_0_0_5"/>
<feature type="compositionally biased region" description="Basic and acidic residues" evidence="1">
    <location>
        <begin position="211"/>
        <end position="223"/>
    </location>
</feature>
<organism evidence="3 4">
    <name type="scientific">Asticcacaulis biprosthecium C19</name>
    <dbReference type="NCBI Taxonomy" id="715226"/>
    <lineage>
        <taxon>Bacteria</taxon>
        <taxon>Pseudomonadati</taxon>
        <taxon>Pseudomonadota</taxon>
        <taxon>Alphaproteobacteria</taxon>
        <taxon>Caulobacterales</taxon>
        <taxon>Caulobacteraceae</taxon>
        <taxon>Asticcacaulis</taxon>
    </lineage>
</organism>
<dbReference type="EMBL" id="GL883077">
    <property type="protein sequence ID" value="EGF91850.1"/>
    <property type="molecule type" value="Genomic_DNA"/>
</dbReference>
<keyword evidence="2" id="KW-0732">Signal</keyword>
<dbReference type="Proteomes" id="UP000006512">
    <property type="component" value="Unassembled WGS sequence"/>
</dbReference>
<dbReference type="eggNOG" id="COG3746">
    <property type="taxonomic scope" value="Bacteria"/>
</dbReference>
<gene>
    <name evidence="3" type="ORF">ABI_02820</name>
</gene>
<dbReference type="Pfam" id="PF07396">
    <property type="entry name" value="Porin_O_P"/>
    <property type="match status" value="1"/>
</dbReference>
<keyword evidence="4" id="KW-1185">Reference proteome</keyword>
<dbReference type="SUPFAM" id="SSF56935">
    <property type="entry name" value="Porins"/>
    <property type="match status" value="1"/>
</dbReference>
<dbReference type="Gene3D" id="2.40.160.10">
    <property type="entry name" value="Porin"/>
    <property type="match status" value="1"/>
</dbReference>
<name>F4QIU1_9CAUL</name>
<feature type="region of interest" description="Disordered" evidence="1">
    <location>
        <begin position="211"/>
        <end position="230"/>
    </location>
</feature>
<evidence type="ECO:0000256" key="1">
    <source>
        <dbReference type="SAM" id="MobiDB-lite"/>
    </source>
</evidence>
<reference evidence="4" key="1">
    <citation type="submission" date="2011-03" db="EMBL/GenBank/DDBJ databases">
        <title>Draft genome sequence of Brevundimonas diminuta.</title>
        <authorList>
            <person name="Brown P.J.B."/>
            <person name="Buechlein A."/>
            <person name="Hemmerich C."/>
            <person name="Brun Y.V."/>
        </authorList>
    </citation>
    <scope>NUCLEOTIDE SEQUENCE [LARGE SCALE GENOMIC DNA]</scope>
    <source>
        <strain evidence="4">C19</strain>
    </source>
</reference>
<protein>
    <submittedName>
        <fullName evidence="3">Phosphate-selective porin O and P family protein</fullName>
    </submittedName>
</protein>
<evidence type="ECO:0000256" key="2">
    <source>
        <dbReference type="SAM" id="SignalP"/>
    </source>
</evidence>
<accession>F4QIU1</accession>
<dbReference type="AlphaFoldDB" id="F4QIU1"/>
<feature type="signal peptide" evidence="2">
    <location>
        <begin position="1"/>
        <end position="24"/>
    </location>
</feature>
<dbReference type="STRING" id="715226.ABI_02820"/>
<evidence type="ECO:0000313" key="3">
    <source>
        <dbReference type="EMBL" id="EGF91850.1"/>
    </source>
</evidence>
<dbReference type="InterPro" id="IPR010870">
    <property type="entry name" value="Porin_O/P"/>
</dbReference>